<dbReference type="RefSeq" id="WP_061175470.1">
    <property type="nucleotide sequence ID" value="NZ_FCOE02000008.1"/>
</dbReference>
<dbReference type="InterPro" id="IPR001789">
    <property type="entry name" value="Sig_transdc_resp-reg_receiver"/>
</dbReference>
<dbReference type="AlphaFoldDB" id="A0A158B3D6"/>
<dbReference type="SMART" id="SM00052">
    <property type="entry name" value="EAL"/>
    <property type="match status" value="1"/>
</dbReference>
<name>A0A158B3D6_9BURK</name>
<dbReference type="EMBL" id="FCOE02000008">
    <property type="protein sequence ID" value="SAK64513.1"/>
    <property type="molecule type" value="Genomic_DNA"/>
</dbReference>
<dbReference type="Gene3D" id="3.20.20.450">
    <property type="entry name" value="EAL domain"/>
    <property type="match status" value="1"/>
</dbReference>
<proteinExistence type="predicted"/>
<dbReference type="PANTHER" id="PTHR44757:SF2">
    <property type="entry name" value="BIOFILM ARCHITECTURE MAINTENANCE PROTEIN MBAA"/>
    <property type="match status" value="1"/>
</dbReference>
<dbReference type="GO" id="GO:0000160">
    <property type="term" value="P:phosphorelay signal transduction system"/>
    <property type="evidence" value="ECO:0007669"/>
    <property type="project" value="InterPro"/>
</dbReference>
<reference evidence="4" key="1">
    <citation type="submission" date="2016-01" db="EMBL/GenBank/DDBJ databases">
        <authorList>
            <person name="Peeters C."/>
        </authorList>
    </citation>
    <scope>NUCLEOTIDE SEQUENCE [LARGE SCALE GENOMIC DNA]</scope>
    <source>
        <strain evidence="4">LMG 29323</strain>
    </source>
</reference>
<keyword evidence="5" id="KW-1185">Reference proteome</keyword>
<dbReference type="Proteomes" id="UP000054911">
    <property type="component" value="Unassembled WGS sequence"/>
</dbReference>
<dbReference type="InterPro" id="IPR001633">
    <property type="entry name" value="EAL_dom"/>
</dbReference>
<dbReference type="OrthoDB" id="9787688at2"/>
<evidence type="ECO:0000256" key="1">
    <source>
        <dbReference type="PROSITE-ProRule" id="PRU00169"/>
    </source>
</evidence>
<evidence type="ECO:0000259" key="3">
    <source>
        <dbReference type="PROSITE" id="PS50883"/>
    </source>
</evidence>
<evidence type="ECO:0000259" key="2">
    <source>
        <dbReference type="PROSITE" id="PS50110"/>
    </source>
</evidence>
<gene>
    <name evidence="4" type="ORF">AWB80_03017</name>
</gene>
<evidence type="ECO:0000313" key="5">
    <source>
        <dbReference type="Proteomes" id="UP000054911"/>
    </source>
</evidence>
<keyword evidence="1" id="KW-0597">Phosphoprotein</keyword>
<dbReference type="STRING" id="1777141.AWB80_03017"/>
<dbReference type="PROSITE" id="PS50110">
    <property type="entry name" value="RESPONSE_REGULATORY"/>
    <property type="match status" value="1"/>
</dbReference>
<dbReference type="Pfam" id="PF00072">
    <property type="entry name" value="Response_reg"/>
    <property type="match status" value="1"/>
</dbReference>
<dbReference type="Gene3D" id="3.40.50.2300">
    <property type="match status" value="1"/>
</dbReference>
<dbReference type="SUPFAM" id="SSF141868">
    <property type="entry name" value="EAL domain-like"/>
    <property type="match status" value="1"/>
</dbReference>
<dbReference type="Pfam" id="PF00563">
    <property type="entry name" value="EAL"/>
    <property type="match status" value="1"/>
</dbReference>
<organism evidence="4 5">
    <name type="scientific">Caballeronia pedi</name>
    <dbReference type="NCBI Taxonomy" id="1777141"/>
    <lineage>
        <taxon>Bacteria</taxon>
        <taxon>Pseudomonadati</taxon>
        <taxon>Pseudomonadota</taxon>
        <taxon>Betaproteobacteria</taxon>
        <taxon>Burkholderiales</taxon>
        <taxon>Burkholderiaceae</taxon>
        <taxon>Caballeronia</taxon>
    </lineage>
</organism>
<protein>
    <submittedName>
        <fullName evidence="4">Diguanylate cyclase/phosphodiesterase with PAS/PAC and GAF sensor(S)</fullName>
    </submittedName>
</protein>
<dbReference type="InterPro" id="IPR035919">
    <property type="entry name" value="EAL_sf"/>
</dbReference>
<sequence>MTAPSWLRSEPARADASRALAGPQAPPWHVLLVDDAPEIHEVTRLVLADAAFSGRPIELASALSAAEARAYLAAHPGTALILLDVVMEADDAGLELVRHIRDTLEDRDVQIILRTGQPGMAPERDVITRYEINGYFLKTELTAQKLTSIVVTGLRTYETIKALRCAQTLAAAPAINDTDGPIDREQERAIRADLEAALHDDTWSVQALPQIDLASNALRGIEMQPAWPTKAGTVSPEQIAALTDDAALLQSLDEALLRRACALARDSGDAPAPRVSMPLLSKHLTDEQLIAMVKTSLADANLHGDALDLQFSGASLGARRLAARALQALGVSITLVDFGLERISLFDLQALRPNRIKIHSKFVRDVTHQSERAVVARAIIALAHTLGVSAIADGVPDSDVLQFFRWEGCDIGQGEALGAPRLT</sequence>
<dbReference type="CDD" id="cd01948">
    <property type="entry name" value="EAL"/>
    <property type="match status" value="1"/>
</dbReference>
<feature type="domain" description="EAL" evidence="3">
    <location>
        <begin position="187"/>
        <end position="423"/>
    </location>
</feature>
<comment type="caution">
    <text evidence="4">The sequence shown here is derived from an EMBL/GenBank/DDBJ whole genome shotgun (WGS) entry which is preliminary data.</text>
</comment>
<dbReference type="PANTHER" id="PTHR44757">
    <property type="entry name" value="DIGUANYLATE CYCLASE DGCP"/>
    <property type="match status" value="1"/>
</dbReference>
<feature type="domain" description="Response regulatory" evidence="2">
    <location>
        <begin position="29"/>
        <end position="153"/>
    </location>
</feature>
<feature type="modified residue" description="4-aspartylphosphate" evidence="1">
    <location>
        <position position="84"/>
    </location>
</feature>
<dbReference type="SMART" id="SM00448">
    <property type="entry name" value="REC"/>
    <property type="match status" value="1"/>
</dbReference>
<accession>A0A158B3D6</accession>
<evidence type="ECO:0000313" key="4">
    <source>
        <dbReference type="EMBL" id="SAK64513.1"/>
    </source>
</evidence>
<dbReference type="PROSITE" id="PS50883">
    <property type="entry name" value="EAL"/>
    <property type="match status" value="1"/>
</dbReference>
<dbReference type="InterPro" id="IPR011006">
    <property type="entry name" value="CheY-like_superfamily"/>
</dbReference>
<dbReference type="SUPFAM" id="SSF52172">
    <property type="entry name" value="CheY-like"/>
    <property type="match status" value="1"/>
</dbReference>
<dbReference type="InterPro" id="IPR052155">
    <property type="entry name" value="Biofilm_reg_signaling"/>
</dbReference>